<organism evidence="3 4">
    <name type="scientific">Cymbomonas tetramitiformis</name>
    <dbReference type="NCBI Taxonomy" id="36881"/>
    <lineage>
        <taxon>Eukaryota</taxon>
        <taxon>Viridiplantae</taxon>
        <taxon>Chlorophyta</taxon>
        <taxon>Pyramimonadophyceae</taxon>
        <taxon>Pyramimonadales</taxon>
        <taxon>Pyramimonadaceae</taxon>
        <taxon>Cymbomonas</taxon>
    </lineage>
</organism>
<accession>A0AAE0FHK3</accession>
<evidence type="ECO:0000256" key="2">
    <source>
        <dbReference type="SAM" id="MobiDB-lite"/>
    </source>
</evidence>
<reference evidence="3 4" key="1">
    <citation type="journal article" date="2015" name="Genome Biol. Evol.">
        <title>Comparative Genomics of a Bacterivorous Green Alga Reveals Evolutionary Causalities and Consequences of Phago-Mixotrophic Mode of Nutrition.</title>
        <authorList>
            <person name="Burns J.A."/>
            <person name="Paasch A."/>
            <person name="Narechania A."/>
            <person name="Kim E."/>
        </authorList>
    </citation>
    <scope>NUCLEOTIDE SEQUENCE [LARGE SCALE GENOMIC DNA]</scope>
    <source>
        <strain evidence="3 4">PLY_AMNH</strain>
    </source>
</reference>
<evidence type="ECO:0000256" key="1">
    <source>
        <dbReference type="SAM" id="Coils"/>
    </source>
</evidence>
<evidence type="ECO:0000313" key="4">
    <source>
        <dbReference type="Proteomes" id="UP001190700"/>
    </source>
</evidence>
<gene>
    <name evidence="3" type="ORF">CYMTET_31215</name>
</gene>
<keyword evidence="4" id="KW-1185">Reference proteome</keyword>
<feature type="coiled-coil region" evidence="1">
    <location>
        <begin position="66"/>
        <end position="142"/>
    </location>
</feature>
<sequence>MKSKVGVELAVLLATSHEWRRQMTAELEVSFRTREEELHTQFALKEAELATAFQAKEDALDASLKVRNFNKRVKRYEKRIQEHVNKEAISLEQLLGQQEYVHKLERRVAELEQDAITKDAVIENLKKEKRQAEKLKSKHHVNVKALRDQFNLLKEGALIQTREDTGNGHRSPVSYKVRVLIQNITDLGINPGTVPELLYLVFDFVNISLDKTISPSVCHNISGERHYRNLAATGMEWAQSETPTEIAGGGDGSTSLGAGIQIDYLGFKTPTTPCLQLPLPIQQPANHTAACQFKDLTSGILEVQHTVSDLDLCNAGAEKDICVESMKIHMGDHASDVPARVKLIGDSRLKLLQYKYGESIYDSMPEDDRCSQVTTAAWAQVTEEILSVVPELPHRVDETANSVFVHLDIKGLHDYASAVEVVIQELGALGWSCLSKEEQDEAVVLGLGCSSHKIDNCLKHLDTAFASIRERHVSFGIPPPILLPNIWQRGKELVATQSDDIGTLSFIGSTDRPADRSTKKIRQGGIELLELLCIALANPDPKATGCQQGWRDFVQLKESETGESWPKLQALGSARYHEKNRTCGAAWWLRDKIREFLEHEDLVQDKMGNLNLNLYNGLRCKWSLCEMAASYIIYYEVGFGGLSVKNDVGVVWEMSDKYDGVVGFLEKCIDDPNILLTGFEYSTTIQVDGEQERFVTGLQPIPCCWGATVERPHPDTVDAIREYYENRESERQLLRALIREGCVKILETLKRFAEDQLPGGKHHIDNIPEVVRERLPQARPDNDFAESVIGQTKRAHEKMRGAKMRTISTVVCSRILKKAIPETMTKLAGMKHVSFYAMRKYRENRVMQTRKAVGLARAESNIEHEQKRIEKTTKRRDRAQEELSYYAGLDRCNTLEDTVILWAGASRFSQKSKRSDRLQDQLKRLHVVEKLPVKEVSNGVSVSPGISVDTGISVNASSGIGVSTGLSVRVSTGISTGFSVGTGIALAQARASASTPASASASAAGIGHRQSVSTGIIGHRHRPQRQHRHRP</sequence>
<comment type="caution">
    <text evidence="3">The sequence shown here is derived from an EMBL/GenBank/DDBJ whole genome shotgun (WGS) entry which is preliminary data.</text>
</comment>
<dbReference type="AlphaFoldDB" id="A0AAE0FHK3"/>
<feature type="region of interest" description="Disordered" evidence="2">
    <location>
        <begin position="1000"/>
        <end position="1031"/>
    </location>
</feature>
<dbReference type="Proteomes" id="UP001190700">
    <property type="component" value="Unassembled WGS sequence"/>
</dbReference>
<proteinExistence type="predicted"/>
<dbReference type="EMBL" id="LGRX02018455">
    <property type="protein sequence ID" value="KAK3259797.1"/>
    <property type="molecule type" value="Genomic_DNA"/>
</dbReference>
<keyword evidence="1" id="KW-0175">Coiled coil</keyword>
<feature type="coiled-coil region" evidence="1">
    <location>
        <begin position="855"/>
        <end position="882"/>
    </location>
</feature>
<protein>
    <submittedName>
        <fullName evidence="3">Uncharacterized protein</fullName>
    </submittedName>
</protein>
<evidence type="ECO:0000313" key="3">
    <source>
        <dbReference type="EMBL" id="KAK3259797.1"/>
    </source>
</evidence>
<name>A0AAE0FHK3_9CHLO</name>
<feature type="compositionally biased region" description="Basic residues" evidence="2">
    <location>
        <begin position="1018"/>
        <end position="1031"/>
    </location>
</feature>